<dbReference type="InterPro" id="IPR001289">
    <property type="entry name" value="NFYA"/>
</dbReference>
<evidence type="ECO:0000256" key="2">
    <source>
        <dbReference type="ARBA" id="ARBA00023015"/>
    </source>
</evidence>
<reference evidence="9 10" key="1">
    <citation type="submission" date="2019-07" db="EMBL/GenBank/DDBJ databases">
        <title>Draft genome assembly of a fouling barnacle, Amphibalanus amphitrite (Darwin, 1854): The first reference genome for Thecostraca.</title>
        <authorList>
            <person name="Kim W."/>
        </authorList>
    </citation>
    <scope>NUCLEOTIDE SEQUENCE [LARGE SCALE GENOMIC DNA]</scope>
    <source>
        <strain evidence="9">SNU_AA5</strain>
        <tissue evidence="9">Soma without cirri and trophi</tissue>
    </source>
</reference>
<dbReference type="PANTHER" id="PTHR12632">
    <property type="entry name" value="TRANSCRIPTION FACTOR NF-Y ALPHA-RELATED"/>
    <property type="match status" value="1"/>
</dbReference>
<evidence type="ECO:0000256" key="7">
    <source>
        <dbReference type="SAM" id="Coils"/>
    </source>
</evidence>
<feature type="region of interest" description="Disordered" evidence="8">
    <location>
        <begin position="184"/>
        <end position="225"/>
    </location>
</feature>
<dbReference type="EMBL" id="VIIS01001448">
    <property type="protein sequence ID" value="KAF0298040.1"/>
    <property type="molecule type" value="Genomic_DNA"/>
</dbReference>
<dbReference type="GO" id="GO:0003677">
    <property type="term" value="F:DNA binding"/>
    <property type="evidence" value="ECO:0007669"/>
    <property type="project" value="UniProtKB-KW"/>
</dbReference>
<dbReference type="GO" id="GO:0005634">
    <property type="term" value="C:nucleus"/>
    <property type="evidence" value="ECO:0007669"/>
    <property type="project" value="UniProtKB-SubCell"/>
</dbReference>
<organism evidence="9 10">
    <name type="scientific">Amphibalanus amphitrite</name>
    <name type="common">Striped barnacle</name>
    <name type="synonym">Balanus amphitrite</name>
    <dbReference type="NCBI Taxonomy" id="1232801"/>
    <lineage>
        <taxon>Eukaryota</taxon>
        <taxon>Metazoa</taxon>
        <taxon>Ecdysozoa</taxon>
        <taxon>Arthropoda</taxon>
        <taxon>Crustacea</taxon>
        <taxon>Multicrustacea</taxon>
        <taxon>Cirripedia</taxon>
        <taxon>Thoracica</taxon>
        <taxon>Thoracicalcarea</taxon>
        <taxon>Balanomorpha</taxon>
        <taxon>Balanoidea</taxon>
        <taxon>Balanidae</taxon>
        <taxon>Amphibalaninae</taxon>
        <taxon>Amphibalanus</taxon>
    </lineage>
</organism>
<keyword evidence="5 6" id="KW-0539">Nucleus</keyword>
<evidence type="ECO:0000313" key="9">
    <source>
        <dbReference type="EMBL" id="KAF0298040.1"/>
    </source>
</evidence>
<dbReference type="GO" id="GO:0003700">
    <property type="term" value="F:DNA-binding transcription factor activity"/>
    <property type="evidence" value="ECO:0007669"/>
    <property type="project" value="UniProtKB-UniRule"/>
</dbReference>
<comment type="caution">
    <text evidence="9">The sequence shown here is derived from an EMBL/GenBank/DDBJ whole genome shotgun (WGS) entry which is preliminary data.</text>
</comment>
<feature type="compositionally biased region" description="Basic residues" evidence="8">
    <location>
        <begin position="409"/>
        <end position="425"/>
    </location>
</feature>
<keyword evidence="4 6" id="KW-0804">Transcription</keyword>
<evidence type="ECO:0000256" key="3">
    <source>
        <dbReference type="ARBA" id="ARBA00023125"/>
    </source>
</evidence>
<dbReference type="PRINTS" id="PR00616">
    <property type="entry name" value="CCAATSUBUNTB"/>
</dbReference>
<keyword evidence="10" id="KW-1185">Reference proteome</keyword>
<evidence type="ECO:0000256" key="8">
    <source>
        <dbReference type="SAM" id="MobiDB-lite"/>
    </source>
</evidence>
<dbReference type="OrthoDB" id="1097733at2759"/>
<keyword evidence="7" id="KW-0175">Coiled coil</keyword>
<sequence length="470" mass="50228">MESQGTTGGTDQQQVVMQIAGQNGQQVIQTVNGQQVILQGLGGAGQTLQLAGSGGNHVQIIPIQNLQQAAGGAQQMVLQQSPQIVQTQDGQTVLFQPVQMDGGAQVSAAPAATPAAAATPQRHVEERDNEVADLTRDLAAARSDIKALQERTENAEMNSRIPCLILSGGAMASRRKAVLGAPLPVDGSAPRAPTSDSSAAEPAGSGGAPVWARERGPAAARRAGEPEDVGGLVISAVRARLPGLSITEQDIDRAHRLPGPNNKVIVRFVRSGPGSVRDQLMSRRLELKGQDLFINESLTAGKSQIYRSLLEAKKTQMIYTVFTRWGHVFFKSEKFGTSTRQTLGVNNGQIIMLMPGGGSGGVSQLQRIPLPQPELLEEEPLYVNAKQYHRILKRRQARARLETDGRVPKERRKYLHESRHKHALNRARGDGGRFGSNPTGKTSSSGGGGEARPITTAASTVAQLKFEERC</sequence>
<dbReference type="AlphaFoldDB" id="A0A6A4W2U1"/>
<gene>
    <name evidence="9" type="ORF">FJT64_004599</name>
</gene>
<feature type="compositionally biased region" description="Low complexity" evidence="8">
    <location>
        <begin position="435"/>
        <end position="444"/>
    </location>
</feature>
<evidence type="ECO:0000313" key="10">
    <source>
        <dbReference type="Proteomes" id="UP000440578"/>
    </source>
</evidence>
<dbReference type="Pfam" id="PF02045">
    <property type="entry name" value="CBFB_NFYA"/>
    <property type="match status" value="1"/>
</dbReference>
<dbReference type="Gene3D" id="6.10.250.2430">
    <property type="match status" value="1"/>
</dbReference>
<evidence type="ECO:0000256" key="6">
    <source>
        <dbReference type="RuleBase" id="RU367155"/>
    </source>
</evidence>
<dbReference type="Proteomes" id="UP000440578">
    <property type="component" value="Unassembled WGS sequence"/>
</dbReference>
<comment type="similarity">
    <text evidence="6">Belongs to the NFYA/HAP2 subunit family.</text>
</comment>
<dbReference type="SMART" id="SM00521">
    <property type="entry name" value="CBF"/>
    <property type="match status" value="1"/>
</dbReference>
<feature type="coiled-coil region" evidence="7">
    <location>
        <begin position="124"/>
        <end position="158"/>
    </location>
</feature>
<keyword evidence="2 6" id="KW-0805">Transcription regulation</keyword>
<keyword evidence="3 6" id="KW-0238">DNA-binding</keyword>
<name>A0A6A4W2U1_AMPAM</name>
<feature type="region of interest" description="Disordered" evidence="8">
    <location>
        <begin position="408"/>
        <end position="456"/>
    </location>
</feature>
<proteinExistence type="inferred from homology"/>
<accession>A0A6A4W2U1</accession>
<dbReference type="PROSITE" id="PS51152">
    <property type="entry name" value="NFYA_HAP2_2"/>
    <property type="match status" value="1"/>
</dbReference>
<evidence type="ECO:0000256" key="5">
    <source>
        <dbReference type="ARBA" id="ARBA00023242"/>
    </source>
</evidence>
<evidence type="ECO:0000256" key="1">
    <source>
        <dbReference type="ARBA" id="ARBA00004123"/>
    </source>
</evidence>
<protein>
    <recommendedName>
        <fullName evidence="6">Nuclear transcription factor Y subunit</fullName>
    </recommendedName>
</protein>
<comment type="subcellular location">
    <subcellularLocation>
        <location evidence="1 6">Nucleus</location>
    </subcellularLocation>
</comment>
<evidence type="ECO:0000256" key="4">
    <source>
        <dbReference type="ARBA" id="ARBA00023163"/>
    </source>
</evidence>
<comment type="function">
    <text evidence="6">Component of the sequence-specific heterotrimeric transcription factor (NF-Y) which specifically recognizes a 5'-CCAAT-3' box motif found in the promoters of its target genes.</text>
</comment>
<comment type="subunit">
    <text evidence="6">Heterotrimer.</text>
</comment>